<keyword evidence="5" id="KW-0472">Membrane</keyword>
<keyword evidence="4" id="KW-1133">Transmembrane helix</keyword>
<feature type="compositionally biased region" description="Polar residues" evidence="6">
    <location>
        <begin position="169"/>
        <end position="178"/>
    </location>
</feature>
<evidence type="ECO:0000256" key="2">
    <source>
        <dbReference type="ARBA" id="ARBA00008803"/>
    </source>
</evidence>
<dbReference type="GO" id="GO:0005789">
    <property type="term" value="C:endoplasmic reticulum membrane"/>
    <property type="evidence" value="ECO:0007669"/>
    <property type="project" value="TreeGrafter"/>
</dbReference>
<accession>A0A139ADT8</accession>
<organism evidence="7 8">
    <name type="scientific">Gonapodya prolifera (strain JEL478)</name>
    <name type="common">Monoblepharis prolifera</name>
    <dbReference type="NCBI Taxonomy" id="1344416"/>
    <lineage>
        <taxon>Eukaryota</taxon>
        <taxon>Fungi</taxon>
        <taxon>Fungi incertae sedis</taxon>
        <taxon>Chytridiomycota</taxon>
        <taxon>Chytridiomycota incertae sedis</taxon>
        <taxon>Monoblepharidomycetes</taxon>
        <taxon>Monoblepharidales</taxon>
        <taxon>Gonapodyaceae</taxon>
        <taxon>Gonapodya</taxon>
    </lineage>
</organism>
<dbReference type="InterPro" id="IPR008010">
    <property type="entry name" value="Tatp1"/>
</dbReference>
<sequence length="806" mass="87592">MVDAVGTDDVQIVPSQENHRVEGDISVVPVNVEQASLKTDDSDNALGALPDEDGEHSDSLFTVEEHDDLCVEMEGPPPEILPPDEQSQRPPLANDFLARYDQQDLPSPDTSCLLSDTSLFAPDDDPTDQLVPRFVIRRKSSISVWSTDANSQSQPTETYQTPRKRSRVHTSQEATNGQIPPRPPTPSMRSMTPSPAPTMQFWSAPTTRSSSKIFPHPSSDSTASLPAKAVIRHITSTVFRPQLTPRNPNLHARRVRRFLKAPLELERFLWLGYTICLDAFLWCFTALPVRWCISTAQTAAWMVRSVVLPRGRAGKFLPDTTQRADLVELALVIAAVTMLLWVDSSAVYHSVRAQSAVKLYVIFNVLEVLDKLFQSLGHDVLDSLFSASTLGGGPPQDGIEPAHEAGDTGAESPSTEPNMLGFLGLFVVGIIYVFLHSLSLFAATTTLNVAVNSHSNALLTLLLSNQFVEVKGAVWKKMDADGVWQIACGDVVERFQLSVYLVIIASRNYLELTGVGTTGTFSATSSSNTWWLALWPFRDPRATASQITSFAKSALQSALKLDVTSLPPAIARSATWLASAIVDLIPLASSGIAAIAGSATLHLVASVSLPALVVLSSEVLVDWLKHAFVTKFNGIEPEVYSRFAGGLCGELCATHQSSSKGSTERNHERPHADTRGKETWRVFEDSNGGGEVQPSDASPAVARRIGFVPLPLFCLVLRVSIQMLHMVGYLSEPLGDGDEASAVSSTPSWRWVPIVIIAWVLLWGAKVVVALGLAEYASRKTNKTPTQQLPEVVSNIYPAPVGKIKV</sequence>
<name>A0A139ADT8_GONPJ</name>
<keyword evidence="3" id="KW-0812">Transmembrane</keyword>
<evidence type="ECO:0000313" key="8">
    <source>
        <dbReference type="Proteomes" id="UP000070544"/>
    </source>
</evidence>
<feature type="compositionally biased region" description="Low complexity" evidence="6">
    <location>
        <begin position="187"/>
        <end position="199"/>
    </location>
</feature>
<dbReference type="OrthoDB" id="29023at2759"/>
<feature type="region of interest" description="Disordered" evidence="6">
    <location>
        <begin position="656"/>
        <end position="679"/>
    </location>
</feature>
<dbReference type="PANTHER" id="PTHR13317">
    <property type="entry name" value="TRANSMEMBRANE ANTERIOR POSTERIOR TRANSFORMATION PROTEIN 1 HOMOLOG"/>
    <property type="match status" value="1"/>
</dbReference>
<dbReference type="AlphaFoldDB" id="A0A139ADT8"/>
<feature type="region of interest" description="Disordered" evidence="6">
    <location>
        <begin position="36"/>
        <end position="57"/>
    </location>
</feature>
<comment type="subcellular location">
    <subcellularLocation>
        <location evidence="1">Membrane</location>
        <topology evidence="1">Multi-pass membrane protein</topology>
    </subcellularLocation>
</comment>
<feature type="region of interest" description="Disordered" evidence="6">
    <location>
        <begin position="144"/>
        <end position="202"/>
    </location>
</feature>
<evidence type="ECO:0000256" key="3">
    <source>
        <dbReference type="ARBA" id="ARBA00022692"/>
    </source>
</evidence>
<evidence type="ECO:0000256" key="6">
    <source>
        <dbReference type="SAM" id="MobiDB-lite"/>
    </source>
</evidence>
<evidence type="ECO:0000313" key="7">
    <source>
        <dbReference type="EMBL" id="KXS14605.1"/>
    </source>
</evidence>
<evidence type="ECO:0000256" key="1">
    <source>
        <dbReference type="ARBA" id="ARBA00004141"/>
    </source>
</evidence>
<keyword evidence="8" id="KW-1185">Reference proteome</keyword>
<evidence type="ECO:0000256" key="5">
    <source>
        <dbReference type="ARBA" id="ARBA00023136"/>
    </source>
</evidence>
<comment type="similarity">
    <text evidence="2">Belongs to the TAPT1 family.</text>
</comment>
<gene>
    <name evidence="7" type="ORF">M427DRAFT_155907</name>
</gene>
<feature type="compositionally biased region" description="Polar residues" evidence="6">
    <location>
        <begin position="144"/>
        <end position="161"/>
    </location>
</feature>
<dbReference type="EMBL" id="KQ965768">
    <property type="protein sequence ID" value="KXS14605.1"/>
    <property type="molecule type" value="Genomic_DNA"/>
</dbReference>
<dbReference type="Proteomes" id="UP000070544">
    <property type="component" value="Unassembled WGS sequence"/>
</dbReference>
<dbReference type="PANTHER" id="PTHR13317:SF4">
    <property type="entry name" value="TRANSMEMBRANE ANTERIOR POSTERIOR TRANSFORMATION PROTEIN 1 HOMOLOG"/>
    <property type="match status" value="1"/>
</dbReference>
<protein>
    <submittedName>
        <fullName evidence="7">DUF747-domain-containing protein</fullName>
    </submittedName>
</protein>
<evidence type="ECO:0000256" key="4">
    <source>
        <dbReference type="ARBA" id="ARBA00022989"/>
    </source>
</evidence>
<dbReference type="STRING" id="1344416.A0A139ADT8"/>
<proteinExistence type="inferred from homology"/>
<dbReference type="Pfam" id="PF05346">
    <property type="entry name" value="DUF747"/>
    <property type="match status" value="1"/>
</dbReference>
<reference evidence="7 8" key="1">
    <citation type="journal article" date="2015" name="Genome Biol. Evol.">
        <title>Phylogenomic analyses indicate that early fungi evolved digesting cell walls of algal ancestors of land plants.</title>
        <authorList>
            <person name="Chang Y."/>
            <person name="Wang S."/>
            <person name="Sekimoto S."/>
            <person name="Aerts A.L."/>
            <person name="Choi C."/>
            <person name="Clum A."/>
            <person name="LaButti K.M."/>
            <person name="Lindquist E.A."/>
            <person name="Yee Ngan C."/>
            <person name="Ohm R.A."/>
            <person name="Salamov A.A."/>
            <person name="Grigoriev I.V."/>
            <person name="Spatafora J.W."/>
            <person name="Berbee M.L."/>
        </authorList>
    </citation>
    <scope>NUCLEOTIDE SEQUENCE [LARGE SCALE GENOMIC DNA]</scope>
    <source>
        <strain evidence="7 8">JEL478</strain>
    </source>
</reference>
<feature type="compositionally biased region" description="Basic and acidic residues" evidence="6">
    <location>
        <begin position="662"/>
        <end position="679"/>
    </location>
</feature>